<dbReference type="GO" id="GO:0005737">
    <property type="term" value="C:cytoplasm"/>
    <property type="evidence" value="ECO:0007669"/>
    <property type="project" value="UniProtKB-SubCell"/>
</dbReference>
<dbReference type="Gene3D" id="2.30.42.10">
    <property type="match status" value="1"/>
</dbReference>
<evidence type="ECO:0000313" key="5">
    <source>
        <dbReference type="RefSeq" id="XP_001332231.3"/>
    </source>
</evidence>
<organism evidence="4 5">
    <name type="scientific">Danio rerio</name>
    <name type="common">Zebrafish</name>
    <name type="synonym">Brachydanio rerio</name>
    <dbReference type="NCBI Taxonomy" id="7955"/>
    <lineage>
        <taxon>Eukaryota</taxon>
        <taxon>Metazoa</taxon>
        <taxon>Chordata</taxon>
        <taxon>Craniata</taxon>
        <taxon>Vertebrata</taxon>
        <taxon>Euteleostomi</taxon>
        <taxon>Actinopterygii</taxon>
        <taxon>Neopterygii</taxon>
        <taxon>Teleostei</taxon>
        <taxon>Ostariophysi</taxon>
        <taxon>Cypriniformes</taxon>
        <taxon>Danionidae</taxon>
        <taxon>Danioninae</taxon>
        <taxon>Danio</taxon>
    </lineage>
</organism>
<reference evidence="5" key="1">
    <citation type="submission" date="2025-08" db="UniProtKB">
        <authorList>
            <consortium name="RefSeq"/>
        </authorList>
    </citation>
    <scope>IDENTIFICATION</scope>
    <source>
        <strain evidence="5">Tuebingen</strain>
        <tissue evidence="5">Fibroblasts and whole tissue</tissue>
    </source>
</reference>
<keyword evidence="2" id="KW-0963">Cytoplasm</keyword>
<dbReference type="PROSITE" id="PS50106">
    <property type="entry name" value="PDZ"/>
    <property type="match status" value="1"/>
</dbReference>
<sequence length="212" mass="23843">MSTTHTLKMSASVQYIRKLLGKSSCATNNLLNTGHKIQRKTSDCKTTKNKDGKTLTRKVVQTQDKTAEQCIRKSVILRRTENETFGFEIQDLVPCVCFVKEDSLAESSGLMTDDVIIAVNSVSIAEFTQQQLKDLFQKASILMLEIVRSSTEKQRQLLIRLYLLQREFAEKSAELQTLNTEEVRLIGDAMNHIQQPDVLSKGSSAALSERTD</sequence>
<gene>
    <name evidence="5 6" type="primary">si:dkey-276j7.2</name>
</gene>
<proteinExistence type="predicted"/>
<dbReference type="Pfam" id="PF00595">
    <property type="entry name" value="PDZ"/>
    <property type="match status" value="1"/>
</dbReference>
<name>A0A8M1PYN4_DANRE</name>
<dbReference type="ZFIN" id="ZDB-GENE-131127-420">
    <property type="gene designation" value="si:dkey-276j7.2"/>
</dbReference>
<protein>
    <submittedName>
        <fullName evidence="5">Cytohesin-interacting protein</fullName>
    </submittedName>
</protein>
<evidence type="ECO:0000313" key="6">
    <source>
        <dbReference type="ZFIN" id="ZDB-GENE-131127-420"/>
    </source>
</evidence>
<dbReference type="InterPro" id="IPR036034">
    <property type="entry name" value="PDZ_sf"/>
</dbReference>
<dbReference type="AGR" id="ZFIN:ZDB-GENE-131127-420"/>
<dbReference type="PANTHER" id="PTHR15963:SF1">
    <property type="entry name" value="CYTOHESIN-INTERACTING PROTEIN"/>
    <property type="match status" value="1"/>
</dbReference>
<feature type="domain" description="PDZ" evidence="3">
    <location>
        <begin position="74"/>
        <end position="139"/>
    </location>
</feature>
<dbReference type="InterPro" id="IPR052122">
    <property type="entry name" value="Intracell_Traff_Signaling_Reg"/>
</dbReference>
<dbReference type="KEGG" id="dre:792667"/>
<accession>A0A8M1PYN4</accession>
<dbReference type="InterPro" id="IPR001478">
    <property type="entry name" value="PDZ"/>
</dbReference>
<dbReference type="Proteomes" id="UP000000437">
    <property type="component" value="Chromosome 6"/>
</dbReference>
<evidence type="ECO:0000256" key="2">
    <source>
        <dbReference type="ARBA" id="ARBA00022490"/>
    </source>
</evidence>
<dbReference type="GeneID" id="792667"/>
<dbReference type="SUPFAM" id="SSF50156">
    <property type="entry name" value="PDZ domain-like"/>
    <property type="match status" value="1"/>
</dbReference>
<evidence type="ECO:0000256" key="1">
    <source>
        <dbReference type="ARBA" id="ARBA00004496"/>
    </source>
</evidence>
<evidence type="ECO:0000259" key="3">
    <source>
        <dbReference type="PROSITE" id="PS50106"/>
    </source>
</evidence>
<dbReference type="OrthoDB" id="10041077at2759"/>
<keyword evidence="4" id="KW-1185">Reference proteome</keyword>
<comment type="subcellular location">
    <subcellularLocation>
        <location evidence="1">Cytoplasm</location>
    </subcellularLocation>
</comment>
<dbReference type="PANTHER" id="PTHR15963">
    <property type="entry name" value="GENERAL RECEPTOR FOR PHOSPHOINOSITIDES 1-ASSOCIATED SCAFFOLD PROTEIN-RELATED"/>
    <property type="match status" value="1"/>
</dbReference>
<dbReference type="RefSeq" id="XP_001332231.3">
    <property type="nucleotide sequence ID" value="XM_001332195.8"/>
</dbReference>
<dbReference type="SMART" id="SM00228">
    <property type="entry name" value="PDZ"/>
    <property type="match status" value="1"/>
</dbReference>
<dbReference type="AlphaFoldDB" id="A0A8M1PYN4"/>
<evidence type="ECO:0000313" key="4">
    <source>
        <dbReference type="Proteomes" id="UP000000437"/>
    </source>
</evidence>